<sequence>MIARTESGDVLSPCIAAVPQVDPVNLVPWQGRLLPETQRVLVKVDLDMAKAVVTSARHLHGGRNPADQFAAEVLVRRGLYKYAGEVLPHPPASTAPLARRTRWAVTAAAIQYWGAGDAEAAHRVLGDVGSPVAEAHRAGLLLLEGRTRAALTAGEKVLRDRQLPDEAIKPAVTTVVVAAGLAGRFDRALAAVGRPGPGRPWFAEIGYAHCFALLMAGRVRHARRIAQDGYQDAVTAGNIEVAAGWLALRGQVAKARGDLITAITDLETASRLFDGGNSCFMLAPCLAELAAARAMSGDQAGAEQTRRLVTDRAPESRLFAPWLTLSQAWTTAAGGDTALAARQARSAAELAMALGQYAVEATARYDVARLGNPNTVRHRLAALAAVVQGPVVPAMAGAADALARSDPGALDVATAKFTELGMDLLAAETATAAAAVRHTATPPGGMACPDATTPLLRLTAPLIELTRRERDVALLAAGGFTSPAIGHRLGLSARTVDNYLSRAYQKLGVTSRRDLAPLVTGDRPQPPIHGEREHR</sequence>
<evidence type="ECO:0000256" key="3">
    <source>
        <dbReference type="ARBA" id="ARBA00023163"/>
    </source>
</evidence>
<dbReference type="CDD" id="cd06170">
    <property type="entry name" value="LuxR_C_like"/>
    <property type="match status" value="1"/>
</dbReference>
<keyword evidence="7" id="KW-1185">Reference proteome</keyword>
<accession>A0ABV7NZ93</accession>
<dbReference type="InterPro" id="IPR016032">
    <property type="entry name" value="Sig_transdc_resp-reg_C-effctor"/>
</dbReference>
<evidence type="ECO:0000313" key="7">
    <source>
        <dbReference type="Proteomes" id="UP001595645"/>
    </source>
</evidence>
<dbReference type="PANTHER" id="PTHR44688:SF16">
    <property type="entry name" value="DNA-BINDING TRANSCRIPTIONAL ACTIVATOR DEVR_DOSR"/>
    <property type="match status" value="1"/>
</dbReference>
<dbReference type="RefSeq" id="WP_378240965.1">
    <property type="nucleotide sequence ID" value="NZ_JBHRWK010000031.1"/>
</dbReference>
<gene>
    <name evidence="6" type="ORF">ACFOSH_22265</name>
</gene>
<dbReference type="PANTHER" id="PTHR44688">
    <property type="entry name" value="DNA-BINDING TRANSCRIPTIONAL ACTIVATOR DEVR_DOSR"/>
    <property type="match status" value="1"/>
</dbReference>
<dbReference type="SUPFAM" id="SSF46894">
    <property type="entry name" value="C-terminal effector domain of the bipartite response regulators"/>
    <property type="match status" value="1"/>
</dbReference>
<dbReference type="SMART" id="SM00421">
    <property type="entry name" value="HTH_LUXR"/>
    <property type="match status" value="1"/>
</dbReference>
<dbReference type="EMBL" id="JBHRWK010000031">
    <property type="protein sequence ID" value="MFC3452169.1"/>
    <property type="molecule type" value="Genomic_DNA"/>
</dbReference>
<dbReference type="Proteomes" id="UP001595645">
    <property type="component" value="Unassembled WGS sequence"/>
</dbReference>
<feature type="domain" description="HTH luxR-type" evidence="5">
    <location>
        <begin position="458"/>
        <end position="523"/>
    </location>
</feature>
<protein>
    <submittedName>
        <fullName evidence="6">LuxR C-terminal-related transcriptional regulator</fullName>
    </submittedName>
</protein>
<evidence type="ECO:0000256" key="4">
    <source>
        <dbReference type="SAM" id="MobiDB-lite"/>
    </source>
</evidence>
<evidence type="ECO:0000256" key="2">
    <source>
        <dbReference type="ARBA" id="ARBA00023125"/>
    </source>
</evidence>
<feature type="region of interest" description="Disordered" evidence="4">
    <location>
        <begin position="515"/>
        <end position="535"/>
    </location>
</feature>
<evidence type="ECO:0000313" key="6">
    <source>
        <dbReference type="EMBL" id="MFC3452169.1"/>
    </source>
</evidence>
<dbReference type="Gene3D" id="1.10.10.10">
    <property type="entry name" value="Winged helix-like DNA-binding domain superfamily/Winged helix DNA-binding domain"/>
    <property type="match status" value="1"/>
</dbReference>
<proteinExistence type="predicted"/>
<dbReference type="PRINTS" id="PR00038">
    <property type="entry name" value="HTHLUXR"/>
</dbReference>
<dbReference type="InterPro" id="IPR036388">
    <property type="entry name" value="WH-like_DNA-bd_sf"/>
</dbReference>
<dbReference type="Pfam" id="PF00196">
    <property type="entry name" value="GerE"/>
    <property type="match status" value="1"/>
</dbReference>
<dbReference type="PROSITE" id="PS50043">
    <property type="entry name" value="HTH_LUXR_2"/>
    <property type="match status" value="1"/>
</dbReference>
<comment type="caution">
    <text evidence="6">The sequence shown here is derived from an EMBL/GenBank/DDBJ whole genome shotgun (WGS) entry which is preliminary data.</text>
</comment>
<keyword evidence="1" id="KW-0805">Transcription regulation</keyword>
<keyword evidence="2" id="KW-0238">DNA-binding</keyword>
<evidence type="ECO:0000259" key="5">
    <source>
        <dbReference type="PROSITE" id="PS50043"/>
    </source>
</evidence>
<keyword evidence="3" id="KW-0804">Transcription</keyword>
<dbReference type="PROSITE" id="PS00622">
    <property type="entry name" value="HTH_LUXR_1"/>
    <property type="match status" value="1"/>
</dbReference>
<evidence type="ECO:0000256" key="1">
    <source>
        <dbReference type="ARBA" id="ARBA00023015"/>
    </source>
</evidence>
<name>A0ABV7NZ93_9PSEU</name>
<dbReference type="InterPro" id="IPR000792">
    <property type="entry name" value="Tscrpt_reg_LuxR_C"/>
</dbReference>
<organism evidence="6 7">
    <name type="scientific">Amycolatopsis speibonae</name>
    <dbReference type="NCBI Taxonomy" id="1450224"/>
    <lineage>
        <taxon>Bacteria</taxon>
        <taxon>Bacillati</taxon>
        <taxon>Actinomycetota</taxon>
        <taxon>Actinomycetes</taxon>
        <taxon>Pseudonocardiales</taxon>
        <taxon>Pseudonocardiaceae</taxon>
        <taxon>Amycolatopsis</taxon>
    </lineage>
</organism>
<reference evidence="7" key="1">
    <citation type="journal article" date="2019" name="Int. J. Syst. Evol. Microbiol.">
        <title>The Global Catalogue of Microorganisms (GCM) 10K type strain sequencing project: providing services to taxonomists for standard genome sequencing and annotation.</title>
        <authorList>
            <consortium name="The Broad Institute Genomics Platform"/>
            <consortium name="The Broad Institute Genome Sequencing Center for Infectious Disease"/>
            <person name="Wu L."/>
            <person name="Ma J."/>
        </authorList>
    </citation>
    <scope>NUCLEOTIDE SEQUENCE [LARGE SCALE GENOMIC DNA]</scope>
    <source>
        <strain evidence="7">CGMCC 4.7676</strain>
    </source>
</reference>